<dbReference type="InterPro" id="IPR036047">
    <property type="entry name" value="F-box-like_dom_sf"/>
</dbReference>
<dbReference type="Gene3D" id="1.20.1280.50">
    <property type="match status" value="1"/>
</dbReference>
<protein>
    <submittedName>
        <fullName evidence="2">F-box/RNI/FBD-like domain protein</fullName>
    </submittedName>
    <submittedName>
        <fullName evidence="3">Putative F-box domain, FBD domain, leucine-rich repeat domain, L domain-containing protein</fullName>
    </submittedName>
</protein>
<reference evidence="2 5" key="2">
    <citation type="journal article" date="2014" name="BMC Genomics">
        <title>An improved genome release (version Mt4.0) for the model legume Medicago truncatula.</title>
        <authorList>
            <person name="Tang H."/>
            <person name="Krishnakumar V."/>
            <person name="Bidwell S."/>
            <person name="Rosen B."/>
            <person name="Chan A."/>
            <person name="Zhou S."/>
            <person name="Gentzbittel L."/>
            <person name="Childs K.L."/>
            <person name="Yandell M."/>
            <person name="Gundlach H."/>
            <person name="Mayer K.F."/>
            <person name="Schwartz D.C."/>
            <person name="Town C.D."/>
        </authorList>
    </citation>
    <scope>GENOME REANNOTATION</scope>
    <source>
        <strain evidence="2">A17</strain>
        <strain evidence="4 5">cv. Jemalong A17</strain>
    </source>
</reference>
<gene>
    <name evidence="4" type="primary">25501227</name>
    <name evidence="2" type="ordered locus">MTR_8g058965</name>
    <name evidence="3" type="ORF">MtrunA17_Chr8g0360071</name>
</gene>
<feature type="domain" description="F-box" evidence="1">
    <location>
        <begin position="12"/>
        <end position="61"/>
    </location>
</feature>
<dbReference type="AlphaFoldDB" id="A0A072TQF7"/>
<dbReference type="HOGENOM" id="CLU_010721_1_2_1"/>
<dbReference type="SUPFAM" id="SSF52047">
    <property type="entry name" value="RNI-like"/>
    <property type="match status" value="1"/>
</dbReference>
<dbReference type="InterPro" id="IPR050232">
    <property type="entry name" value="FBL13/AtMIF1-like"/>
</dbReference>
<dbReference type="OrthoDB" id="1411830at2759"/>
<dbReference type="KEGG" id="mtr:25501227"/>
<dbReference type="Proteomes" id="UP000265566">
    <property type="component" value="Chromosome 8"/>
</dbReference>
<reference evidence="2 5" key="1">
    <citation type="journal article" date="2011" name="Nature">
        <title>The Medicago genome provides insight into the evolution of rhizobial symbioses.</title>
        <authorList>
            <person name="Young N.D."/>
            <person name="Debelle F."/>
            <person name="Oldroyd G.E."/>
            <person name="Geurts R."/>
            <person name="Cannon S.B."/>
            <person name="Udvardi M.K."/>
            <person name="Benedito V.A."/>
            <person name="Mayer K.F."/>
            <person name="Gouzy J."/>
            <person name="Schoof H."/>
            <person name="Van de Peer Y."/>
            <person name="Proost S."/>
            <person name="Cook D.R."/>
            <person name="Meyers B.C."/>
            <person name="Spannagl M."/>
            <person name="Cheung F."/>
            <person name="De Mita S."/>
            <person name="Krishnakumar V."/>
            <person name="Gundlach H."/>
            <person name="Zhou S."/>
            <person name="Mudge J."/>
            <person name="Bharti A.K."/>
            <person name="Murray J.D."/>
            <person name="Naoumkina M.A."/>
            <person name="Rosen B."/>
            <person name="Silverstein K.A."/>
            <person name="Tang H."/>
            <person name="Rombauts S."/>
            <person name="Zhao P.X."/>
            <person name="Zhou P."/>
            <person name="Barbe V."/>
            <person name="Bardou P."/>
            <person name="Bechner M."/>
            <person name="Bellec A."/>
            <person name="Berger A."/>
            <person name="Berges H."/>
            <person name="Bidwell S."/>
            <person name="Bisseling T."/>
            <person name="Choisne N."/>
            <person name="Couloux A."/>
            <person name="Denny R."/>
            <person name="Deshpande S."/>
            <person name="Dai X."/>
            <person name="Doyle J.J."/>
            <person name="Dudez A.M."/>
            <person name="Farmer A.D."/>
            <person name="Fouteau S."/>
            <person name="Franken C."/>
            <person name="Gibelin C."/>
            <person name="Gish J."/>
            <person name="Goldstein S."/>
            <person name="Gonzalez A.J."/>
            <person name="Green P.J."/>
            <person name="Hallab A."/>
            <person name="Hartog M."/>
            <person name="Hua A."/>
            <person name="Humphray S.J."/>
            <person name="Jeong D.H."/>
            <person name="Jing Y."/>
            <person name="Jocker A."/>
            <person name="Kenton S.M."/>
            <person name="Kim D.J."/>
            <person name="Klee K."/>
            <person name="Lai H."/>
            <person name="Lang C."/>
            <person name="Lin S."/>
            <person name="Macmil S.L."/>
            <person name="Magdelenat G."/>
            <person name="Matthews L."/>
            <person name="McCorrison J."/>
            <person name="Monaghan E.L."/>
            <person name="Mun J.H."/>
            <person name="Najar F.Z."/>
            <person name="Nicholson C."/>
            <person name="Noirot C."/>
            <person name="O'Bleness M."/>
            <person name="Paule C.R."/>
            <person name="Poulain J."/>
            <person name="Prion F."/>
            <person name="Qin B."/>
            <person name="Qu C."/>
            <person name="Retzel E.F."/>
            <person name="Riddle C."/>
            <person name="Sallet E."/>
            <person name="Samain S."/>
            <person name="Samson N."/>
            <person name="Sanders I."/>
            <person name="Saurat O."/>
            <person name="Scarpelli C."/>
            <person name="Schiex T."/>
            <person name="Segurens B."/>
            <person name="Severin A.J."/>
            <person name="Sherrier D.J."/>
            <person name="Shi R."/>
            <person name="Sims S."/>
            <person name="Singer S.R."/>
            <person name="Sinharoy S."/>
            <person name="Sterck L."/>
            <person name="Viollet A."/>
            <person name="Wang B.B."/>
            <person name="Wang K."/>
            <person name="Wang M."/>
            <person name="Wang X."/>
            <person name="Warfsmann J."/>
            <person name="Weissenbach J."/>
            <person name="White D.D."/>
            <person name="White J.D."/>
            <person name="Wiley G.B."/>
            <person name="Wincker P."/>
            <person name="Xing Y."/>
            <person name="Yang L."/>
            <person name="Yao Z."/>
            <person name="Ying F."/>
            <person name="Zhai J."/>
            <person name="Zhou L."/>
            <person name="Zuber A."/>
            <person name="Denarie J."/>
            <person name="Dixon R.A."/>
            <person name="May G.D."/>
            <person name="Schwartz D.C."/>
            <person name="Rogers J."/>
            <person name="Quetier F."/>
            <person name="Town C.D."/>
            <person name="Roe B.A."/>
        </authorList>
    </citation>
    <scope>NUCLEOTIDE SEQUENCE [LARGE SCALE GENOMIC DNA]</scope>
    <source>
        <strain evidence="2">A17</strain>
        <strain evidence="4 5">cv. Jemalong A17</strain>
    </source>
</reference>
<evidence type="ECO:0000259" key="1">
    <source>
        <dbReference type="PROSITE" id="PS50181"/>
    </source>
</evidence>
<dbReference type="SMART" id="SM00256">
    <property type="entry name" value="FBOX"/>
    <property type="match status" value="1"/>
</dbReference>
<proteinExistence type="predicted"/>
<dbReference type="SMART" id="SM00579">
    <property type="entry name" value="FBD"/>
    <property type="match status" value="1"/>
</dbReference>
<dbReference type="PROSITE" id="PS50181">
    <property type="entry name" value="FBOX"/>
    <property type="match status" value="1"/>
</dbReference>
<dbReference type="CDD" id="cd22160">
    <property type="entry name" value="F-box_AtFBL13-like"/>
    <property type="match status" value="1"/>
</dbReference>
<evidence type="ECO:0000313" key="3">
    <source>
        <dbReference type="EMBL" id="RHN40899.1"/>
    </source>
</evidence>
<dbReference type="Pfam" id="PF00646">
    <property type="entry name" value="F-box"/>
    <property type="match status" value="1"/>
</dbReference>
<dbReference type="EnsemblPlants" id="KEH19421">
    <property type="protein sequence ID" value="KEH19421"/>
    <property type="gene ID" value="MTR_8g058965"/>
</dbReference>
<name>A0A072TQF7_MEDTR</name>
<evidence type="ECO:0000313" key="6">
    <source>
        <dbReference type="Proteomes" id="UP000265566"/>
    </source>
</evidence>
<dbReference type="STRING" id="3880.A0A072TQF7"/>
<evidence type="ECO:0000313" key="4">
    <source>
        <dbReference type="EnsemblPlants" id="KEH19421"/>
    </source>
</evidence>
<dbReference type="InterPro" id="IPR053781">
    <property type="entry name" value="F-box_AtFBL13-like"/>
</dbReference>
<dbReference type="Pfam" id="PF08387">
    <property type="entry name" value="FBD"/>
    <property type="match status" value="1"/>
</dbReference>
<dbReference type="PANTHER" id="PTHR31900">
    <property type="entry name" value="F-BOX/RNI SUPERFAMILY PROTEIN-RELATED"/>
    <property type="match status" value="1"/>
</dbReference>
<dbReference type="InterPro" id="IPR006566">
    <property type="entry name" value="FBD"/>
</dbReference>
<dbReference type="SUPFAM" id="SSF81383">
    <property type="entry name" value="F-box domain"/>
    <property type="match status" value="1"/>
</dbReference>
<dbReference type="PANTHER" id="PTHR31900:SF34">
    <property type="entry name" value="EMB|CAB62440.1-RELATED"/>
    <property type="match status" value="1"/>
</dbReference>
<reference evidence="3" key="5">
    <citation type="journal article" date="2018" name="Nat. Plants">
        <title>Whole-genome landscape of Medicago truncatula symbiotic genes.</title>
        <authorList>
            <person name="Pecrix Y."/>
            <person name="Gamas P."/>
            <person name="Carrere S."/>
        </authorList>
    </citation>
    <scope>NUCLEOTIDE SEQUENCE</scope>
    <source>
        <tissue evidence="3">Leaves</tissue>
    </source>
</reference>
<accession>A0A072TQF7</accession>
<dbReference type="EMBL" id="CM001224">
    <property type="protein sequence ID" value="KEH19421.1"/>
    <property type="molecule type" value="Genomic_DNA"/>
</dbReference>
<reference evidence="4" key="3">
    <citation type="submission" date="2015-04" db="UniProtKB">
        <authorList>
            <consortium name="EnsemblPlants"/>
        </authorList>
    </citation>
    <scope>IDENTIFICATION</scope>
    <source>
        <strain evidence="4">cv. Jemalong A17</strain>
    </source>
</reference>
<dbReference type="EMBL" id="PSQE01000008">
    <property type="protein sequence ID" value="RHN40899.1"/>
    <property type="molecule type" value="Genomic_DNA"/>
</dbReference>
<dbReference type="Proteomes" id="UP000002051">
    <property type="component" value="Chromosome 8"/>
</dbReference>
<evidence type="ECO:0000313" key="2">
    <source>
        <dbReference type="EMBL" id="KEH19421.1"/>
    </source>
</evidence>
<dbReference type="Gramene" id="rna47143">
    <property type="protein sequence ID" value="RHN40899.1"/>
    <property type="gene ID" value="gene47143"/>
</dbReference>
<dbReference type="InterPro" id="IPR032675">
    <property type="entry name" value="LRR_dom_sf"/>
</dbReference>
<keyword evidence="5" id="KW-1185">Reference proteome</keyword>
<dbReference type="Gene3D" id="3.80.10.10">
    <property type="entry name" value="Ribonuclease Inhibitor"/>
    <property type="match status" value="1"/>
</dbReference>
<organism evidence="2 5">
    <name type="scientific">Medicago truncatula</name>
    <name type="common">Barrel medic</name>
    <name type="synonym">Medicago tribuloides</name>
    <dbReference type="NCBI Taxonomy" id="3880"/>
    <lineage>
        <taxon>Eukaryota</taxon>
        <taxon>Viridiplantae</taxon>
        <taxon>Streptophyta</taxon>
        <taxon>Embryophyta</taxon>
        <taxon>Tracheophyta</taxon>
        <taxon>Spermatophyta</taxon>
        <taxon>Magnoliopsida</taxon>
        <taxon>eudicotyledons</taxon>
        <taxon>Gunneridae</taxon>
        <taxon>Pentapetalae</taxon>
        <taxon>rosids</taxon>
        <taxon>fabids</taxon>
        <taxon>Fabales</taxon>
        <taxon>Fabaceae</taxon>
        <taxon>Papilionoideae</taxon>
        <taxon>50 kb inversion clade</taxon>
        <taxon>NPAAA clade</taxon>
        <taxon>Hologalegina</taxon>
        <taxon>IRL clade</taxon>
        <taxon>Trifolieae</taxon>
        <taxon>Medicago</taxon>
    </lineage>
</organism>
<sequence>MAEEEENNADVIDRMSSLPDSLLCHILSFLPTKTSVMTTSLVSRRWRHLWEHLNVFVFDDKSNCNCRNPKKFRKFAFFVSSVLSLRKSRHIRKFHLTCCTSDVYSFPGECVYMWVRAAIGPHLEDLSLNITNCHGDDMVYLPPSLLNCTNLVSLSLFGLIHLKFQPSAIHFPSLKMLKVEFSILEHNIDIEDFGKHLTDSILVFLSGCPVLETLDTYFSPYFLTRVPVPPSAKRLKLTDVKFSWTCLEIDSDGLGIEYGGCNIKPTFGIIGNLQSMEEAYLDFFSLCESEFIDPMLKYLRDLDGDLHLLLRHSTSKKPLRSPILNYPEFCNLHHLKFIIPCFNTNLLLNVLEKCHMLKVLIIQSSKDELSPSRTWEPKSTSVPKCLESHLTYIHIEGYQGFEDELAFAEYILRNGIVLHTMLIFFDTSMDLSNKNCSIKSLTDIPRGSVTCQLKFDSAVSS</sequence>
<dbReference type="InterPro" id="IPR001810">
    <property type="entry name" value="F-box_dom"/>
</dbReference>
<evidence type="ECO:0000313" key="5">
    <source>
        <dbReference type="Proteomes" id="UP000002051"/>
    </source>
</evidence>
<reference evidence="6" key="4">
    <citation type="journal article" date="2018" name="Nat. Plants">
        <title>Whole-genome landscape of Medicago truncatula symbiotic genes.</title>
        <authorList>
            <person name="Pecrix Y."/>
            <person name="Staton S.E."/>
            <person name="Sallet E."/>
            <person name="Lelandais-Briere C."/>
            <person name="Moreau S."/>
            <person name="Carrere S."/>
            <person name="Blein T."/>
            <person name="Jardinaud M.F."/>
            <person name="Latrasse D."/>
            <person name="Zouine M."/>
            <person name="Zahm M."/>
            <person name="Kreplak J."/>
            <person name="Mayjonade B."/>
            <person name="Satge C."/>
            <person name="Perez M."/>
            <person name="Cauet S."/>
            <person name="Marande W."/>
            <person name="Chantry-Darmon C."/>
            <person name="Lopez-Roques C."/>
            <person name="Bouchez O."/>
            <person name="Berard A."/>
            <person name="Debelle F."/>
            <person name="Munos S."/>
            <person name="Bendahmane A."/>
            <person name="Berges H."/>
            <person name="Niebel A."/>
            <person name="Buitink J."/>
            <person name="Frugier F."/>
            <person name="Benhamed M."/>
            <person name="Crespi M."/>
            <person name="Gouzy J."/>
            <person name="Gamas P."/>
        </authorList>
    </citation>
    <scope>NUCLEOTIDE SEQUENCE [LARGE SCALE GENOMIC DNA]</scope>
    <source>
        <strain evidence="6">cv. Jemalong A17</strain>
    </source>
</reference>